<evidence type="ECO:0000256" key="1">
    <source>
        <dbReference type="SAM" id="Phobius"/>
    </source>
</evidence>
<sequence length="186" mass="21161">MTNKAEKKSITWYQRTVKGIYYVSNIFLPLSEIRYTATKIGPSFLNNIKRAKHLFPSSQLERKLQQPILSFYEAVTASGMTIETLKRRFLRRKKLCLALAAIPSLLVISIILVVLLSGIYTPLLLIKTLVLILALLSLAALPFVQALICSWRLWQLCHHRASPIERGGFSDFLSENSWLKTTLSLK</sequence>
<feature type="transmembrane region" description="Helical" evidence="1">
    <location>
        <begin position="95"/>
        <end position="123"/>
    </location>
</feature>
<protein>
    <submittedName>
        <fullName evidence="2">Conjugal transfer protein TraX</fullName>
    </submittedName>
</protein>
<evidence type="ECO:0000313" key="2">
    <source>
        <dbReference type="EMBL" id="MQL50066.1"/>
    </source>
</evidence>
<evidence type="ECO:0000313" key="3">
    <source>
        <dbReference type="Proteomes" id="UP000481739"/>
    </source>
</evidence>
<name>A0A7C9KTV5_9GAMM</name>
<keyword evidence="1" id="KW-1133">Transmembrane helix</keyword>
<keyword evidence="1" id="KW-0472">Membrane</keyword>
<organism evidence="2 3">
    <name type="scientific">Photorhabdus khanii</name>
    <dbReference type="NCBI Taxonomy" id="1004150"/>
    <lineage>
        <taxon>Bacteria</taxon>
        <taxon>Pseudomonadati</taxon>
        <taxon>Pseudomonadota</taxon>
        <taxon>Gammaproteobacteria</taxon>
        <taxon>Enterobacterales</taxon>
        <taxon>Morganellaceae</taxon>
        <taxon>Photorhabdus</taxon>
    </lineage>
</organism>
<comment type="caution">
    <text evidence="2">The sequence shown here is derived from an EMBL/GenBank/DDBJ whole genome shotgun (WGS) entry which is preliminary data.</text>
</comment>
<dbReference type="RefSeq" id="WP_152963832.1">
    <property type="nucleotide sequence ID" value="NZ_CAWOZU010000003.1"/>
</dbReference>
<dbReference type="AlphaFoldDB" id="A0A7C9KTV5"/>
<proteinExistence type="predicted"/>
<keyword evidence="1" id="KW-0812">Transmembrane</keyword>
<dbReference type="Proteomes" id="UP000481739">
    <property type="component" value="Unassembled WGS sequence"/>
</dbReference>
<accession>A0A7C9KTV5</accession>
<dbReference type="EMBL" id="WHZZ01000012">
    <property type="protein sequence ID" value="MQL50066.1"/>
    <property type="molecule type" value="Genomic_DNA"/>
</dbReference>
<dbReference type="InterPro" id="IPR049599">
    <property type="entry name" value="TraX-like"/>
</dbReference>
<dbReference type="NCBIfam" id="NF033887">
    <property type="entry name" value="conj_TraX"/>
    <property type="match status" value="1"/>
</dbReference>
<gene>
    <name evidence="2" type="ORF">GEA64_19775</name>
</gene>
<reference evidence="2 3" key="1">
    <citation type="journal article" date="2019" name="Nature">
        <title>A new antibiotic selectively kills Gram-negative pathogens.</title>
        <authorList>
            <person name="Imai Y."/>
            <person name="Meyer K.J."/>
            <person name="Iinishi A."/>
            <person name="Favre-Godal Q."/>
            <person name="Green R."/>
            <person name="Manuse S."/>
            <person name="Caboni M."/>
            <person name="Mori M."/>
            <person name="Niles S."/>
            <person name="Ghiglieri M."/>
            <person name="Honrao C."/>
            <person name="Ma X."/>
            <person name="Guo J.J."/>
            <person name="Makriyannis A."/>
            <person name="Linares-Otoya L."/>
            <person name="Boehringer N."/>
            <person name="Wuisan Z.G."/>
            <person name="Kaur H."/>
            <person name="Wu R."/>
            <person name="Mateus A."/>
            <person name="Typas A."/>
            <person name="Savitski M.M."/>
            <person name="Espinoza J.L."/>
            <person name="O'Rourke A."/>
            <person name="Nelson K.E."/>
            <person name="Hiller S."/>
            <person name="Noinaj N."/>
            <person name="Schaeberle T.F."/>
            <person name="D'Onofrio A."/>
            <person name="Lewis K."/>
        </authorList>
    </citation>
    <scope>NUCLEOTIDE SEQUENCE [LARGE SCALE GENOMIC DNA]</scope>
    <source>
        <strain evidence="2 3">HGB 1456</strain>
    </source>
</reference>
<feature type="transmembrane region" description="Helical" evidence="1">
    <location>
        <begin position="129"/>
        <end position="154"/>
    </location>
</feature>